<gene>
    <name evidence="2" type="ORF">H9945_07265</name>
</gene>
<dbReference type="Pfam" id="PF00550">
    <property type="entry name" value="PP-binding"/>
    <property type="match status" value="1"/>
</dbReference>
<proteinExistence type="predicted"/>
<sequence length="78" mass="8762">MHTVNEILDLIAEVKPGLRPDPDAELIKSGLLDSVDIMSLVLALDNTFDIEITPMELREENFRSAETILTMVHELEEA</sequence>
<reference evidence="2" key="2">
    <citation type="submission" date="2021-04" db="EMBL/GenBank/DDBJ databases">
        <authorList>
            <person name="Gilroy R."/>
        </authorList>
    </citation>
    <scope>NUCLEOTIDE SEQUENCE</scope>
    <source>
        <strain evidence="2">ChiBcec8-13705</strain>
    </source>
</reference>
<evidence type="ECO:0000259" key="1">
    <source>
        <dbReference type="PROSITE" id="PS50075"/>
    </source>
</evidence>
<dbReference type="InterPro" id="IPR009081">
    <property type="entry name" value="PP-bd_ACP"/>
</dbReference>
<evidence type="ECO:0000313" key="3">
    <source>
        <dbReference type="Proteomes" id="UP000886803"/>
    </source>
</evidence>
<dbReference type="Gene3D" id="1.10.1200.10">
    <property type="entry name" value="ACP-like"/>
    <property type="match status" value="1"/>
</dbReference>
<name>A0A9D2M6E9_9FIRM</name>
<accession>A0A9D2M6E9</accession>
<evidence type="ECO:0000313" key="2">
    <source>
        <dbReference type="EMBL" id="HJB42281.1"/>
    </source>
</evidence>
<organism evidence="2 3">
    <name type="scientific">Candidatus Gemmiger avicola</name>
    <dbReference type="NCBI Taxonomy" id="2838605"/>
    <lineage>
        <taxon>Bacteria</taxon>
        <taxon>Bacillati</taxon>
        <taxon>Bacillota</taxon>
        <taxon>Clostridia</taxon>
        <taxon>Eubacteriales</taxon>
        <taxon>Gemmiger</taxon>
    </lineage>
</organism>
<dbReference type="Proteomes" id="UP000886803">
    <property type="component" value="Unassembled WGS sequence"/>
</dbReference>
<comment type="caution">
    <text evidence="2">The sequence shown here is derived from an EMBL/GenBank/DDBJ whole genome shotgun (WGS) entry which is preliminary data.</text>
</comment>
<dbReference type="PROSITE" id="PS50075">
    <property type="entry name" value="CARRIER"/>
    <property type="match status" value="1"/>
</dbReference>
<dbReference type="SUPFAM" id="SSF47336">
    <property type="entry name" value="ACP-like"/>
    <property type="match status" value="1"/>
</dbReference>
<protein>
    <submittedName>
        <fullName evidence="2">Acyl carrier protein</fullName>
    </submittedName>
</protein>
<dbReference type="EMBL" id="DWYG01000122">
    <property type="protein sequence ID" value="HJB42281.1"/>
    <property type="molecule type" value="Genomic_DNA"/>
</dbReference>
<dbReference type="AlphaFoldDB" id="A0A9D2M6E9"/>
<dbReference type="InterPro" id="IPR036736">
    <property type="entry name" value="ACP-like_sf"/>
</dbReference>
<feature type="domain" description="Carrier" evidence="1">
    <location>
        <begin position="1"/>
        <end position="76"/>
    </location>
</feature>
<reference evidence="2" key="1">
    <citation type="journal article" date="2021" name="PeerJ">
        <title>Extensive microbial diversity within the chicken gut microbiome revealed by metagenomics and culture.</title>
        <authorList>
            <person name="Gilroy R."/>
            <person name="Ravi A."/>
            <person name="Getino M."/>
            <person name="Pursley I."/>
            <person name="Horton D.L."/>
            <person name="Alikhan N.F."/>
            <person name="Baker D."/>
            <person name="Gharbi K."/>
            <person name="Hall N."/>
            <person name="Watson M."/>
            <person name="Adriaenssens E.M."/>
            <person name="Foster-Nyarko E."/>
            <person name="Jarju S."/>
            <person name="Secka A."/>
            <person name="Antonio M."/>
            <person name="Oren A."/>
            <person name="Chaudhuri R.R."/>
            <person name="La Ragione R."/>
            <person name="Hildebrand F."/>
            <person name="Pallen M.J."/>
        </authorList>
    </citation>
    <scope>NUCLEOTIDE SEQUENCE</scope>
    <source>
        <strain evidence="2">ChiBcec8-13705</strain>
    </source>
</reference>